<dbReference type="PANTHER" id="PTHR24096:SF149">
    <property type="entry name" value="AMP-BINDING DOMAIN-CONTAINING PROTEIN-RELATED"/>
    <property type="match status" value="1"/>
</dbReference>
<dbReference type="SUPFAM" id="SSF56801">
    <property type="entry name" value="Acetyl-CoA synthetase-like"/>
    <property type="match status" value="1"/>
</dbReference>
<dbReference type="InterPro" id="IPR045851">
    <property type="entry name" value="AMP-bd_C_sf"/>
</dbReference>
<dbReference type="InterPro" id="IPR025110">
    <property type="entry name" value="AMP-bd_C"/>
</dbReference>
<organism evidence="5 6">
    <name type="scientific">Corynebacterium uropygiale</name>
    <dbReference type="NCBI Taxonomy" id="1775911"/>
    <lineage>
        <taxon>Bacteria</taxon>
        <taxon>Bacillati</taxon>
        <taxon>Actinomycetota</taxon>
        <taxon>Actinomycetes</taxon>
        <taxon>Mycobacteriales</taxon>
        <taxon>Corynebacteriaceae</taxon>
        <taxon>Corynebacterium</taxon>
    </lineage>
</organism>
<evidence type="ECO:0000313" key="5">
    <source>
        <dbReference type="EMBL" id="MCF4007508.1"/>
    </source>
</evidence>
<dbReference type="AlphaFoldDB" id="A0A9X1QTF9"/>
<comment type="similarity">
    <text evidence="1">Belongs to the ATP-dependent AMP-binding enzyme family.</text>
</comment>
<comment type="caution">
    <text evidence="5">The sequence shown here is derived from an EMBL/GenBank/DDBJ whole genome shotgun (WGS) entry which is preliminary data.</text>
</comment>
<dbReference type="Pfam" id="PF00501">
    <property type="entry name" value="AMP-binding"/>
    <property type="match status" value="1"/>
</dbReference>
<gene>
    <name evidence="5" type="ORF">L1O03_10065</name>
</gene>
<dbReference type="Proteomes" id="UP001139336">
    <property type="component" value="Unassembled WGS sequence"/>
</dbReference>
<keyword evidence="2" id="KW-0436">Ligase</keyword>
<name>A0A9X1QTF9_9CORY</name>
<keyword evidence="6" id="KW-1185">Reference proteome</keyword>
<accession>A0A9X1QTF9</accession>
<dbReference type="RefSeq" id="WP_236119644.1">
    <property type="nucleotide sequence ID" value="NZ_JAKGSI010000005.1"/>
</dbReference>
<evidence type="ECO:0000256" key="1">
    <source>
        <dbReference type="ARBA" id="ARBA00006432"/>
    </source>
</evidence>
<evidence type="ECO:0000313" key="6">
    <source>
        <dbReference type="Proteomes" id="UP001139336"/>
    </source>
</evidence>
<feature type="domain" description="AMP-binding enzyme C-terminal" evidence="4">
    <location>
        <begin position="403"/>
        <end position="478"/>
    </location>
</feature>
<evidence type="ECO:0000259" key="3">
    <source>
        <dbReference type="Pfam" id="PF00501"/>
    </source>
</evidence>
<dbReference type="EMBL" id="JAKGSI010000005">
    <property type="protein sequence ID" value="MCF4007508.1"/>
    <property type="molecule type" value="Genomic_DNA"/>
</dbReference>
<proteinExistence type="inferred from homology"/>
<dbReference type="PANTHER" id="PTHR24096">
    <property type="entry name" value="LONG-CHAIN-FATTY-ACID--COA LIGASE"/>
    <property type="match status" value="1"/>
</dbReference>
<dbReference type="Pfam" id="PF13193">
    <property type="entry name" value="AMP-binding_C"/>
    <property type="match status" value="1"/>
</dbReference>
<evidence type="ECO:0000259" key="4">
    <source>
        <dbReference type="Pfam" id="PF13193"/>
    </source>
</evidence>
<dbReference type="InterPro" id="IPR042099">
    <property type="entry name" value="ANL_N_sf"/>
</dbReference>
<evidence type="ECO:0000256" key="2">
    <source>
        <dbReference type="ARBA" id="ARBA00022598"/>
    </source>
</evidence>
<protein>
    <submittedName>
        <fullName evidence="5">AMP-binding protein</fullName>
    </submittedName>
</protein>
<sequence length="507" mass="55676">MTTLYRTIFGSLRDSELASPALTDDAQTLTYGELRTRVQAVAAALWARGLRRGEVLALCLPNSAEFAALFHGALLAGAVVTPMHPALSESDRRWQMEQSGAQWFVDADAAHDLLHPGDAAALPSAELARRAAELDAEAGPDDLAVIPFSSGTTTGRATGVRLRQRHLCTNVEQALPRMQDLGLRPEWAMLAPLPMSHIYGLTVELNMALRHRNHILTSARFHVSHLLDHCERFGAQWASVAPPILLALRQAAQDPETRRRLRSLRVLLSGAAPLDGELAREVSRLTGAQVVQGYGLSEASPVTHVSLPGQEDPAAIGTPVEGTEIRVVSPEDPQKVLGPGELGEMWVRGPQVMDGYLDGSGVDEDGWLRTGDLVRVDEHGMTWVIDRAKELIYYHGFQVPPAELEALLLQYPGIAQAAVTAGYDEQGEEYPWAFVVPDPGAELHPEEIMTWVAERVTPYKKIRRMDVRAEIPVSPSGKILRRLLRTENRSHVRPLWHTGPHEEDSTP</sequence>
<reference evidence="5" key="1">
    <citation type="submission" date="2022-01" db="EMBL/GenBank/DDBJ databases">
        <title>Corynebacterium sp. nov isolated from isolated from the feces of the greater white-fronted geese (Anser albifrons) at Poyang Lake, PR China.</title>
        <authorList>
            <person name="Liu Q."/>
        </authorList>
    </citation>
    <scope>NUCLEOTIDE SEQUENCE</scope>
    <source>
        <strain evidence="5">JCM 32435</strain>
    </source>
</reference>
<feature type="domain" description="AMP-dependent synthetase/ligase" evidence="3">
    <location>
        <begin position="19"/>
        <end position="357"/>
    </location>
</feature>
<dbReference type="Gene3D" id="3.30.300.30">
    <property type="match status" value="1"/>
</dbReference>
<dbReference type="InterPro" id="IPR000873">
    <property type="entry name" value="AMP-dep_synth/lig_dom"/>
</dbReference>
<dbReference type="Gene3D" id="3.40.50.12780">
    <property type="entry name" value="N-terminal domain of ligase-like"/>
    <property type="match status" value="1"/>
</dbReference>
<dbReference type="GO" id="GO:0016405">
    <property type="term" value="F:CoA-ligase activity"/>
    <property type="evidence" value="ECO:0007669"/>
    <property type="project" value="TreeGrafter"/>
</dbReference>